<feature type="domain" description="Dynein heavy chain coiled coil stalk" evidence="21">
    <location>
        <begin position="2145"/>
        <end position="2483"/>
    </location>
</feature>
<dbReference type="Pfam" id="PF12780">
    <property type="entry name" value="AAA_8"/>
    <property type="match status" value="1"/>
</dbReference>
<dbReference type="FunFam" id="3.20.180.20:FF:000003">
    <property type="entry name" value="Dynein heavy chain 12, axonemal"/>
    <property type="match status" value="1"/>
</dbReference>
<keyword evidence="8" id="KW-0067">ATP-binding</keyword>
<dbReference type="GO" id="GO:0005874">
    <property type="term" value="C:microtubule"/>
    <property type="evidence" value="ECO:0007669"/>
    <property type="project" value="UniProtKB-KW"/>
</dbReference>
<dbReference type="InterPro" id="IPR042222">
    <property type="entry name" value="Dynein_2_N"/>
</dbReference>
<dbReference type="GO" id="GO:0008569">
    <property type="term" value="F:minus-end-directed microtubule motor activity"/>
    <property type="evidence" value="ECO:0007669"/>
    <property type="project" value="InterPro"/>
</dbReference>
<evidence type="ECO:0000259" key="25">
    <source>
        <dbReference type="Pfam" id="PF18198"/>
    </source>
</evidence>
<evidence type="ECO:0000256" key="17">
    <source>
        <dbReference type="SAM" id="MobiDB-lite"/>
    </source>
</evidence>
<feature type="coiled-coil region" evidence="16">
    <location>
        <begin position="2369"/>
        <end position="2420"/>
    </location>
</feature>
<dbReference type="Gene3D" id="1.20.920.30">
    <property type="match status" value="2"/>
</dbReference>
<sequence length="3509" mass="401697">MSFIIDYYHAKKQMASANANAKMLPRYRGVGPDGLPRLPPIEKPKTREDPYAKSKLLTFRMAKHKEDLLKKIILSNAMEAFEETRDLNNQNSQEEPEPDFPKEKCVESAPVTAMQQELFDHILMLIPEELRNALPLKDYIAELFKEVRDDFDESMKKSMVQHVLVKPEVRGLEDDNTGPPPEEPEGVDYSSPWHDVYVKNRVDILQNLHILHPSMQVVLQMCQETLGNMLLVDCSYYRSLGPMEFESLKNNVILECERSEEKLMTSWLPSVINVYADKNNFTNVKADKLDNFYNSVTTLISNQLKDLLVRTIDSWVNLFDERNKENLPVLKMELVYDEEKMQFYPTYEDLEELVLFVMKEVTGTMQNVPTVQSWLAGGQHTVNVDVRVADHIIQAASSKLKEAAKRNFEDPEQHLKWFMEKYSFIVNGEAKAEIEQYMSEEHTFEEYCDYIEKFRSLSDEILMLPSIEHYDMIRLDCEDLKRGLSDAAKALAGTLLDRVASDHRAENASICEKFEDICQKALREPETSEELMEMVAFVENARTVEMIKLNERIKESYNRMHYLLDVYMFSEDDLDLNSDILTWPKRINPIFDKNDDKRLQEAQEQIAWVNKEEALYKYPISQFPEVDEISSAIDPFMRLFQVVFKWQRAEKKWMDGSFEDLDAESIEGEVEEYWREIYKIQKLFNVKLKKLQAEREERERERKKRKRHTDDSEENKEEDKEEPEVTPPSALTICNTVQDQMKDFKENIPVISIMCNRGMRSRHWKQMSDIAGFDLTPDCGTTLRKMLKLNLEPYMEQFEGISAAATKEHSLEKALTKMMEEWSDMCFNTTQYRDTGVSILASVDDIQTMLDDQIVKTQTMRGSPFIRPFEKEIKVLVATNMNGLLDKLVDSNGLLDKINKGLNAYLEKKRLFFPRFFFLSNDEMLEILSETKDPTRVQPHLKKCFEGIGKLEFDDKLDIHAMFSSEGEKVQLSHVISTSDARGAVEKWLLQVQDTMLKSIRDVIAAAREAYAKEAREEWVKDWPGQVVLCVTQIYWTIECHDFINDGPVGLQRYWDRLQGQLSTIVALVRGRLNKQQRITLGALVTIDVHARDVIVELIEKKVHSENDFNWLAQLRYYWEDENVWVRIINARVKYAYEYLGNTGRLVITPLTDRCYRTLMSAYHLNYNGAPEGPAGTGKTETTKDLAKALAVQCVVFNCSDGLDYIAMGKFFKGLASAGAWACFDEFNRIELEVLSVVAQQILCIVRAVQGKVDTFMFEGTELRLNPTCYVCITMNPGYAGRSELPDNLKVLFRTVAMMVPDYAMIAEISLYSFGFMDARNLSVKIVSTYRLCSEQLSSQYHYDYGMRAVKAVLSAAGNLKLKFPDEDEDILLLRSIMDVNLPKFLAHDIPLFQGIISDLFPGLVLPEADYEVFLGAVSEICKKKNLQNVPFFNEKIIQMFEMMIVRHGFMLVGEPFGSKTSVIHTMADAMTLLRERGDEEYERVIYKTINPKAMTMGQLYGQFDPVSHEWSDGVTAITFRDFASSETSDRKWVVFDGPIDAVWIENMNTVLDDNKKLCLMSGEVIQMSPPMSLIFETMDLSQASPATVSRCGMIYLEPSSLGWRPIMQSWINGLPEVLKKDNVEVIESMFEWLVDPCLEFIRKHCKASILFSVPWSIGAVTDPDGREKFSNFLRELMHGKNEEYPVPKSIGKLEAPIPDSGLVYDYCYEQKARGTWKHWNDFIKGSSVSLTAKIQDILVPTMDTVRYTYLMDICIRYESVYVQQKLMHGLPKDKYLPTFVNFSAQTSANQTQFIIMSRLDKRRKGFFGPPMGKKAVIFVDDMNMPAQEVYGAQPPIELLRHFFDHGYWYDNKDTSKVTLQDVQFLAAMGPPGGGRNPITPRFLRHFNIVSINPFNDETMIRIFSTLMSTFLKAQDFPPDFFSMGTQIVSATMDMYKQAMDNLLPTPAKLWVHEVMRVFYDRLIGDDDRQWLFTTIKALVSNHFKDGFDAVFEHLANGGKGGKSLLKNTGGQGKPTVFLITDNQIKEESFLEDIDSLLNTAEVPNLFAADEKAEIMEAWPEDALERVANKYLEHVEIEDDDKAETIQLCKYFHTSSAKLADEYAEKLGRRTYITPTSYLELIDAFKTLITQKQESTMKAKKRYIIGLEKLAFAASQVADMQKELEDLQPQLVVSAEENEKMMKIIEVESREVQITSEKVRAEEAIANEQAASAQALKDECEAELAEAIPALEAAISALNTLKPSDVTIVKSMKSPPGGVRLVMSAVCVMRDIKPEKINDPSGTGGKILDYWGPSKKLLGDLNFLKDLKEYDKDNIPTHIMQKIRKEYLSNPDFDPAKVANASSAAEGLCKWILAMEIYDRVAKVVAPKKERLKGAESELETTMAQLNQKRAELKAVEERLANLKQSFAEMTEKKEKLEFQVDLCGKKLVRAKKLIGGLGGEKDRWTAAAEELQKIYNNLLGNVLISAGVIAYLGPFTLAFRDQSTADWVTVCMQRKIPCSRDFSLTKTLGEPIKIQAWNISGLPRDSFSIDNGVIVANSRRWPLMIDPQGQANKWTKNMEKDNKMSVIKLTDSDYMRTLENCVTFGNPLLLENVGEELDPSLEPLLLKQTFKQSGVDMIRLGENVIEYSPDFRFYITTKLRNPHYLPEVATKVSLLNFMITPEGLEDQLLGIVVAKENANNKRQLKEIEDKILHTLSASEGNILEDESAIQILDSSKILSDEIAKKQKKKIDESRQGYRPIAKHSSILFFSIADLPNIDPMYQYSLTWFINLYMMSIADSNKSKILERRLRYLKDHFQFNLYENVCRSLFAIHKLIFSFLLCSKLFFNKSKILEKRLRYLSDHFTYSLYCNVCRSLFEKDKLLFSLILCTKLLLAKGDLNPDEFMFFLTGGVGLENKQPNPDSSWLTDKSWDEICRLNDLPTFKGFRSVDHDVIPAVTKFVKEKLGAKFVEPPPFDLAKSYGPIAARMIAQAKKDGSWVMLQNCHLAVSWMTTMEKICEEFTTENTHSEFRLWLTSYPSDKFPVTVLQNGVKMTNEPPTGLRQNLLQSYLNDPISDPVFFTAAKEGKEGVFEKLLFALCFFHALTQERRKFGPLGWNIAYGFNESDLRISVRQLLMFVNEYDYVPYDAITYLTGECNYGGRVTDDWDRRCLMTILDDFYNTEVVNNPKYKFSPSGQYYPPPKGCYDDYVEFIQNLPTVQLPEVFGMHDNVDISKELQETKLLFDNVLLTLGGGAGSGGGKTDETLLKITADILGKLPDDFDLEVAAKKFPVVYDESMNTVLVQEMERFNNLVQIVRSSLQNLQKAIKGLVVMSGDLEALSHSLLIGKIPAMWAKRSYPSLKPLGSYKWYDHGKPPVFWVSGFYFTQAFLTGVMQNFARKYTIPIDQLGFDFEVLSMETSDKSPDDGAYIIGLFLDGARWDRKTGLLAEQYPKILYDALPILWLRPAKRSDIDMTILRYKCPVYKTSERKGTLSTTGHSTNFVIAILLRSDMSISHWVKRGTALLCQLDD</sequence>
<feature type="domain" description="Dynein heavy chain ATP-binding dynein motor region" evidence="23">
    <location>
        <begin position="2517"/>
        <end position="2723"/>
    </location>
</feature>
<dbReference type="FunFam" id="1.10.8.1220:FF:000001">
    <property type="entry name" value="Dynein axonemal heavy chain 5"/>
    <property type="match status" value="1"/>
</dbReference>
<dbReference type="Gene3D" id="1.10.287.2620">
    <property type="match status" value="1"/>
</dbReference>
<organism evidence="27 28">
    <name type="scientific">Paralvinella palmiformis</name>
    <dbReference type="NCBI Taxonomy" id="53620"/>
    <lineage>
        <taxon>Eukaryota</taxon>
        <taxon>Metazoa</taxon>
        <taxon>Spiralia</taxon>
        <taxon>Lophotrochozoa</taxon>
        <taxon>Annelida</taxon>
        <taxon>Polychaeta</taxon>
        <taxon>Sedentaria</taxon>
        <taxon>Canalipalpata</taxon>
        <taxon>Terebellida</taxon>
        <taxon>Terebelliformia</taxon>
        <taxon>Alvinellidae</taxon>
        <taxon>Paralvinella</taxon>
    </lineage>
</organism>
<feature type="domain" description="Dynein heavy chain AAA lid" evidence="25">
    <location>
        <begin position="3071"/>
        <end position="3209"/>
    </location>
</feature>
<dbReference type="FunFam" id="3.40.50.300:FF:000044">
    <property type="entry name" value="Dynein heavy chain 5, axonemal"/>
    <property type="match status" value="1"/>
</dbReference>
<dbReference type="GO" id="GO:0005930">
    <property type="term" value="C:axoneme"/>
    <property type="evidence" value="ECO:0007669"/>
    <property type="project" value="UniProtKB-SubCell"/>
</dbReference>
<evidence type="ECO:0000256" key="1">
    <source>
        <dbReference type="ARBA" id="ARBA00004230"/>
    </source>
</evidence>
<dbReference type="FunFam" id="1.20.920.20:FF:000006">
    <property type="entry name" value="Dynein, axonemal, heavy chain 6"/>
    <property type="match status" value="1"/>
</dbReference>
<keyword evidence="10" id="KW-0243">Dynein</keyword>
<protein>
    <recommendedName>
        <fullName evidence="29">Dynein heavy chain 12, axonemal</fullName>
    </recommendedName>
</protein>
<dbReference type="Gene3D" id="1.20.1270.280">
    <property type="match status" value="1"/>
</dbReference>
<evidence type="ECO:0000256" key="5">
    <source>
        <dbReference type="ARBA" id="ARBA00022701"/>
    </source>
</evidence>
<dbReference type="Gene3D" id="1.20.140.100">
    <property type="entry name" value="Dynein heavy chain, N-terminal domain 2"/>
    <property type="match status" value="1"/>
</dbReference>
<evidence type="ECO:0000256" key="6">
    <source>
        <dbReference type="ARBA" id="ARBA00022737"/>
    </source>
</evidence>
<evidence type="ECO:0000256" key="11">
    <source>
        <dbReference type="ARBA" id="ARBA00023054"/>
    </source>
</evidence>
<evidence type="ECO:0000256" key="16">
    <source>
        <dbReference type="SAM" id="Coils"/>
    </source>
</evidence>
<dbReference type="Pfam" id="PF12781">
    <property type="entry name" value="AAA_9"/>
    <property type="match status" value="1"/>
</dbReference>
<keyword evidence="6" id="KW-0677">Repeat</keyword>
<dbReference type="Pfam" id="PF08393">
    <property type="entry name" value="DHC_N2"/>
    <property type="match status" value="1"/>
</dbReference>
<dbReference type="GO" id="GO:0030286">
    <property type="term" value="C:dynein complex"/>
    <property type="evidence" value="ECO:0007669"/>
    <property type="project" value="UniProtKB-KW"/>
</dbReference>
<evidence type="ECO:0000259" key="26">
    <source>
        <dbReference type="Pfam" id="PF18199"/>
    </source>
</evidence>
<feature type="domain" description="Dynein heavy chain AAA module D4" evidence="22">
    <location>
        <begin position="2056"/>
        <end position="2128"/>
    </location>
</feature>
<keyword evidence="12" id="KW-0969">Cilium</keyword>
<dbReference type="FunFam" id="3.40.50.300:FF:000223">
    <property type="entry name" value="Dynein heavy chain 3, axonemal"/>
    <property type="match status" value="1"/>
</dbReference>
<feature type="region of interest" description="Disordered" evidence="17">
    <location>
        <begin position="170"/>
        <end position="190"/>
    </location>
</feature>
<accession>A0AAD9JF28</accession>
<feature type="domain" description="Dynein heavy chain hydrolytic ATP-binding dynein motor region" evidence="20">
    <location>
        <begin position="1135"/>
        <end position="1461"/>
    </location>
</feature>
<dbReference type="InterPro" id="IPR043160">
    <property type="entry name" value="Dynein_C_barrel"/>
</dbReference>
<keyword evidence="15" id="KW-0966">Cell projection</keyword>
<dbReference type="Pfam" id="PF03028">
    <property type="entry name" value="Dynein_heavy"/>
    <property type="match status" value="1"/>
</dbReference>
<evidence type="ECO:0000313" key="28">
    <source>
        <dbReference type="Proteomes" id="UP001208570"/>
    </source>
</evidence>
<keyword evidence="7" id="KW-0547">Nucleotide-binding</keyword>
<feature type="domain" description="Dynein heavy chain linker" evidence="19">
    <location>
        <begin position="627"/>
        <end position="874"/>
    </location>
</feature>
<dbReference type="Gene3D" id="1.20.58.1120">
    <property type="match status" value="1"/>
</dbReference>
<dbReference type="GO" id="GO:0031514">
    <property type="term" value="C:motile cilium"/>
    <property type="evidence" value="ECO:0007669"/>
    <property type="project" value="UniProtKB-SubCell"/>
</dbReference>
<dbReference type="FunFam" id="1.20.58.1120:FF:000005">
    <property type="entry name" value="Dynein, axonemal, heavy chain 12"/>
    <property type="match status" value="1"/>
</dbReference>
<dbReference type="InterPro" id="IPR013602">
    <property type="entry name" value="Dynein_heavy_linker"/>
</dbReference>
<evidence type="ECO:0000259" key="22">
    <source>
        <dbReference type="Pfam" id="PF12780"/>
    </source>
</evidence>
<evidence type="ECO:0000256" key="8">
    <source>
        <dbReference type="ARBA" id="ARBA00022840"/>
    </source>
</evidence>
<dbReference type="EMBL" id="JAODUP010000350">
    <property type="protein sequence ID" value="KAK2151816.1"/>
    <property type="molecule type" value="Genomic_DNA"/>
</dbReference>
<evidence type="ECO:0008006" key="29">
    <source>
        <dbReference type="Google" id="ProtNLM"/>
    </source>
</evidence>
<dbReference type="InterPro" id="IPR035706">
    <property type="entry name" value="AAA_9"/>
</dbReference>
<dbReference type="Gene3D" id="1.10.8.1220">
    <property type="match status" value="2"/>
</dbReference>
<dbReference type="FunFam" id="1.20.1270.280:FF:000001">
    <property type="entry name" value="dynein heavy chain 7, axonemal"/>
    <property type="match status" value="1"/>
</dbReference>
<gene>
    <name evidence="27" type="ORF">LSH36_350g05048</name>
</gene>
<dbReference type="InterPro" id="IPR035699">
    <property type="entry name" value="AAA_6"/>
</dbReference>
<dbReference type="Gene3D" id="6.10.140.1060">
    <property type="match status" value="1"/>
</dbReference>
<keyword evidence="28" id="KW-1185">Reference proteome</keyword>
<dbReference type="Pfam" id="PF18198">
    <property type="entry name" value="AAA_lid_11"/>
    <property type="match status" value="1"/>
</dbReference>
<dbReference type="Gene3D" id="1.10.8.710">
    <property type="match status" value="1"/>
</dbReference>
<dbReference type="Pfam" id="PF17852">
    <property type="entry name" value="Dynein_AAA_lid"/>
    <property type="match status" value="1"/>
</dbReference>
<evidence type="ECO:0000259" key="19">
    <source>
        <dbReference type="Pfam" id="PF08393"/>
    </source>
</evidence>
<evidence type="ECO:0000256" key="9">
    <source>
        <dbReference type="ARBA" id="ARBA00022846"/>
    </source>
</evidence>
<dbReference type="InterPro" id="IPR027417">
    <property type="entry name" value="P-loop_NTPase"/>
</dbReference>
<dbReference type="Proteomes" id="UP001208570">
    <property type="component" value="Unassembled WGS sequence"/>
</dbReference>
<feature type="domain" description="Dynein heavy chain region D6 P-loop" evidence="18">
    <location>
        <begin position="2954"/>
        <end position="3034"/>
    </location>
</feature>
<keyword evidence="9" id="KW-0282">Flagellum</keyword>
<dbReference type="InterPro" id="IPR043157">
    <property type="entry name" value="Dynein_AAA1S"/>
</dbReference>
<comment type="similarity">
    <text evidence="3">Belongs to the dynein heavy chain family.</text>
</comment>
<dbReference type="Gene3D" id="1.20.920.20">
    <property type="match status" value="1"/>
</dbReference>
<comment type="subcellular location">
    <subcellularLocation>
        <location evidence="1">Cell projection</location>
        <location evidence="1">Cilium</location>
        <location evidence="1">Flagellum</location>
    </subcellularLocation>
    <subcellularLocation>
        <location evidence="2">Cytoplasm</location>
        <location evidence="2">Cytoskeleton</location>
        <location evidence="2">Cilium axoneme</location>
    </subcellularLocation>
</comment>
<evidence type="ECO:0000313" key="27">
    <source>
        <dbReference type="EMBL" id="KAK2151816.1"/>
    </source>
</evidence>
<dbReference type="Gene3D" id="3.20.180.20">
    <property type="entry name" value="Dynein heavy chain, N-terminal domain 2"/>
    <property type="match status" value="1"/>
</dbReference>
<feature type="domain" description="Dynein heavy chain AAA 5 extension" evidence="24">
    <location>
        <begin position="1650"/>
        <end position="1722"/>
    </location>
</feature>
<evidence type="ECO:0000256" key="7">
    <source>
        <dbReference type="ARBA" id="ARBA00022741"/>
    </source>
</evidence>
<name>A0AAD9JF28_9ANNE</name>
<evidence type="ECO:0000259" key="21">
    <source>
        <dbReference type="Pfam" id="PF12777"/>
    </source>
</evidence>
<evidence type="ECO:0000256" key="3">
    <source>
        <dbReference type="ARBA" id="ARBA00008887"/>
    </source>
</evidence>
<dbReference type="GO" id="GO:0051959">
    <property type="term" value="F:dynein light intermediate chain binding"/>
    <property type="evidence" value="ECO:0007669"/>
    <property type="project" value="InterPro"/>
</dbReference>
<evidence type="ECO:0000259" key="24">
    <source>
        <dbReference type="Pfam" id="PF17852"/>
    </source>
</evidence>
<dbReference type="Pfam" id="PF12775">
    <property type="entry name" value="AAA_7"/>
    <property type="match status" value="1"/>
</dbReference>
<dbReference type="PANTHER" id="PTHR22878">
    <property type="entry name" value="DYNEIN HEAVY CHAIN 6, AXONEMAL-LIKE-RELATED"/>
    <property type="match status" value="1"/>
</dbReference>
<dbReference type="Gene3D" id="1.10.8.720">
    <property type="entry name" value="Region D6 of dynein motor"/>
    <property type="match status" value="1"/>
</dbReference>
<evidence type="ECO:0000256" key="4">
    <source>
        <dbReference type="ARBA" id="ARBA00022490"/>
    </source>
</evidence>
<proteinExistence type="inferred from homology"/>
<keyword evidence="4" id="KW-0963">Cytoplasm</keyword>
<dbReference type="InterPro" id="IPR024317">
    <property type="entry name" value="Dynein_heavy_chain_D4_dom"/>
</dbReference>
<dbReference type="GO" id="GO:0005524">
    <property type="term" value="F:ATP binding"/>
    <property type="evidence" value="ECO:0007669"/>
    <property type="project" value="UniProtKB-KW"/>
</dbReference>
<evidence type="ECO:0000256" key="13">
    <source>
        <dbReference type="ARBA" id="ARBA00023175"/>
    </source>
</evidence>
<feature type="compositionally biased region" description="Acidic residues" evidence="17">
    <location>
        <begin position="711"/>
        <end position="724"/>
    </location>
</feature>
<feature type="region of interest" description="Disordered" evidence="17">
    <location>
        <begin position="84"/>
        <end position="107"/>
    </location>
</feature>
<evidence type="ECO:0000256" key="15">
    <source>
        <dbReference type="ARBA" id="ARBA00023273"/>
    </source>
</evidence>
<evidence type="ECO:0000259" key="20">
    <source>
        <dbReference type="Pfam" id="PF12774"/>
    </source>
</evidence>
<keyword evidence="11 16" id="KW-0175">Coiled coil</keyword>
<dbReference type="InterPro" id="IPR041228">
    <property type="entry name" value="Dynein_C"/>
</dbReference>
<dbReference type="Pfam" id="PF18199">
    <property type="entry name" value="Dynein_C"/>
    <property type="match status" value="1"/>
</dbReference>
<dbReference type="InterPro" id="IPR041658">
    <property type="entry name" value="AAA_lid_11"/>
</dbReference>
<dbReference type="FunFam" id="1.10.8.720:FF:000001">
    <property type="entry name" value="dynein heavy chain 7, axonemal"/>
    <property type="match status" value="1"/>
</dbReference>
<dbReference type="InterPro" id="IPR041466">
    <property type="entry name" value="Dynein_AAA5_ext"/>
</dbReference>
<dbReference type="SUPFAM" id="SSF52540">
    <property type="entry name" value="P-loop containing nucleoside triphosphate hydrolases"/>
    <property type="match status" value="3"/>
</dbReference>
<dbReference type="InterPro" id="IPR042219">
    <property type="entry name" value="AAA_lid_11_sf"/>
</dbReference>
<evidence type="ECO:0000256" key="14">
    <source>
        <dbReference type="ARBA" id="ARBA00023212"/>
    </source>
</evidence>
<dbReference type="InterPro" id="IPR042228">
    <property type="entry name" value="Dynein_linker_3"/>
</dbReference>
<dbReference type="Pfam" id="PF12774">
    <property type="entry name" value="AAA_6"/>
    <property type="match status" value="1"/>
</dbReference>
<feature type="domain" description="Dynein heavy chain C-terminal" evidence="26">
    <location>
        <begin position="3217"/>
        <end position="3505"/>
    </location>
</feature>
<dbReference type="FunFam" id="1.10.8.710:FF:000004">
    <property type="entry name" value="Dynein axonemal heavy chain 6"/>
    <property type="match status" value="1"/>
</dbReference>
<keyword evidence="13" id="KW-0505">Motor protein</keyword>
<evidence type="ECO:0000256" key="10">
    <source>
        <dbReference type="ARBA" id="ARBA00023017"/>
    </source>
</evidence>
<dbReference type="FunFam" id="1.10.287.2620:FF:000002">
    <property type="entry name" value="Dynein heavy chain 2, axonemal"/>
    <property type="match status" value="1"/>
</dbReference>
<dbReference type="Gene3D" id="3.10.490.20">
    <property type="match status" value="1"/>
</dbReference>
<dbReference type="GO" id="GO:0003341">
    <property type="term" value="P:cilium movement"/>
    <property type="evidence" value="ECO:0007669"/>
    <property type="project" value="UniProtKB-ARBA"/>
</dbReference>
<evidence type="ECO:0000259" key="18">
    <source>
        <dbReference type="Pfam" id="PF03028"/>
    </source>
</evidence>
<dbReference type="InterPro" id="IPR024743">
    <property type="entry name" value="Dynein_HC_stalk"/>
</dbReference>
<reference evidence="27" key="1">
    <citation type="journal article" date="2023" name="Mol. Biol. Evol.">
        <title>Third-Generation Sequencing Reveals the Adaptive Role of the Epigenome in Three Deep-Sea Polychaetes.</title>
        <authorList>
            <person name="Perez M."/>
            <person name="Aroh O."/>
            <person name="Sun Y."/>
            <person name="Lan Y."/>
            <person name="Juniper S.K."/>
            <person name="Young C.R."/>
            <person name="Angers B."/>
            <person name="Qian P.Y."/>
        </authorList>
    </citation>
    <scope>NUCLEOTIDE SEQUENCE</scope>
    <source>
        <strain evidence="27">P08H-3</strain>
    </source>
</reference>
<dbReference type="GO" id="GO:0045505">
    <property type="term" value="F:dynein intermediate chain binding"/>
    <property type="evidence" value="ECO:0007669"/>
    <property type="project" value="InterPro"/>
</dbReference>
<dbReference type="Gene3D" id="3.40.50.300">
    <property type="entry name" value="P-loop containing nucleotide triphosphate hydrolases"/>
    <property type="match status" value="6"/>
</dbReference>
<dbReference type="Pfam" id="PF12777">
    <property type="entry name" value="MT"/>
    <property type="match status" value="1"/>
</dbReference>
<dbReference type="PANTHER" id="PTHR22878:SF70">
    <property type="entry name" value="DYNEIN HEAVY CHAIN 2, AXONEMAL"/>
    <property type="match status" value="1"/>
</dbReference>
<dbReference type="FunFam" id="3.10.490.20:FF:000001">
    <property type="entry name" value="dynein heavy chain 7, axonemal"/>
    <property type="match status" value="1"/>
</dbReference>
<dbReference type="InterPro" id="IPR026983">
    <property type="entry name" value="DHC"/>
</dbReference>
<dbReference type="InterPro" id="IPR004273">
    <property type="entry name" value="Dynein_heavy_D6_P-loop"/>
</dbReference>
<dbReference type="FunFam" id="3.40.50.300:FF:001328">
    <property type="entry name" value="Dynein heavy chain 6, axonemal"/>
    <property type="match status" value="1"/>
</dbReference>
<keyword evidence="5" id="KW-0493">Microtubule</keyword>
<evidence type="ECO:0000256" key="2">
    <source>
        <dbReference type="ARBA" id="ARBA00004430"/>
    </source>
</evidence>
<keyword evidence="14" id="KW-0206">Cytoskeleton</keyword>
<comment type="caution">
    <text evidence="27">The sequence shown here is derived from an EMBL/GenBank/DDBJ whole genome shotgun (WGS) entry which is preliminary data.</text>
</comment>
<evidence type="ECO:0000256" key="12">
    <source>
        <dbReference type="ARBA" id="ARBA00023069"/>
    </source>
</evidence>
<evidence type="ECO:0000259" key="23">
    <source>
        <dbReference type="Pfam" id="PF12781"/>
    </source>
</evidence>
<feature type="region of interest" description="Disordered" evidence="17">
    <location>
        <begin position="695"/>
        <end position="731"/>
    </location>
</feature>